<sequence length="126" mass="14004">MTTISMFTQHPLEFRCALNFRGWRMGGRKGGAEDIKLAISGGEGAAISLATTPFFISVYFLFCGDETRVSTWREPPRSFSRLSRRAVALETPLPASTPQPSGMSRSRRSLVSEPLNRKDTGYIVMK</sequence>
<organism evidence="2 3">
    <name type="scientific">Nephila pilipes</name>
    <name type="common">Giant wood spider</name>
    <name type="synonym">Nephila maculata</name>
    <dbReference type="NCBI Taxonomy" id="299642"/>
    <lineage>
        <taxon>Eukaryota</taxon>
        <taxon>Metazoa</taxon>
        <taxon>Ecdysozoa</taxon>
        <taxon>Arthropoda</taxon>
        <taxon>Chelicerata</taxon>
        <taxon>Arachnida</taxon>
        <taxon>Araneae</taxon>
        <taxon>Araneomorphae</taxon>
        <taxon>Entelegynae</taxon>
        <taxon>Araneoidea</taxon>
        <taxon>Nephilidae</taxon>
        <taxon>Nephila</taxon>
    </lineage>
</organism>
<reference evidence="2" key="1">
    <citation type="submission" date="2020-08" db="EMBL/GenBank/DDBJ databases">
        <title>Multicomponent nature underlies the extraordinary mechanical properties of spider dragline silk.</title>
        <authorList>
            <person name="Kono N."/>
            <person name="Nakamura H."/>
            <person name="Mori M."/>
            <person name="Yoshida Y."/>
            <person name="Ohtoshi R."/>
            <person name="Malay A.D."/>
            <person name="Moran D.A.P."/>
            <person name="Tomita M."/>
            <person name="Numata K."/>
            <person name="Arakawa K."/>
        </authorList>
    </citation>
    <scope>NUCLEOTIDE SEQUENCE</scope>
</reference>
<evidence type="ECO:0000313" key="2">
    <source>
        <dbReference type="EMBL" id="GFS47391.1"/>
    </source>
</evidence>
<protein>
    <submittedName>
        <fullName evidence="2">Uncharacterized protein</fullName>
    </submittedName>
</protein>
<dbReference type="EMBL" id="BMAW01044987">
    <property type="protein sequence ID" value="GFS47391.1"/>
    <property type="molecule type" value="Genomic_DNA"/>
</dbReference>
<comment type="caution">
    <text evidence="2">The sequence shown here is derived from an EMBL/GenBank/DDBJ whole genome shotgun (WGS) entry which is preliminary data.</text>
</comment>
<name>A0A8X6MCZ9_NEPPI</name>
<accession>A0A8X6MCZ9</accession>
<evidence type="ECO:0000256" key="1">
    <source>
        <dbReference type="SAM" id="MobiDB-lite"/>
    </source>
</evidence>
<evidence type="ECO:0000313" key="3">
    <source>
        <dbReference type="Proteomes" id="UP000887013"/>
    </source>
</evidence>
<feature type="region of interest" description="Disordered" evidence="1">
    <location>
        <begin position="90"/>
        <end position="111"/>
    </location>
</feature>
<dbReference type="Proteomes" id="UP000887013">
    <property type="component" value="Unassembled WGS sequence"/>
</dbReference>
<proteinExistence type="predicted"/>
<feature type="compositionally biased region" description="Polar residues" evidence="1">
    <location>
        <begin position="94"/>
        <end position="104"/>
    </location>
</feature>
<dbReference type="AlphaFoldDB" id="A0A8X6MCZ9"/>
<keyword evidence="3" id="KW-1185">Reference proteome</keyword>
<gene>
    <name evidence="2" type="ORF">NPIL_660201</name>
</gene>